<sequence length="65" mass="7162">MDLEFVGLKRQNVWLIVVVILLVILGIVSFNAYSVWYIKAQNDIKLGAAVGAGLGIDLPSYARKK</sequence>
<proteinExistence type="predicted"/>
<protein>
    <submittedName>
        <fullName evidence="2">Uncharacterized protein</fullName>
    </submittedName>
</protein>
<reference evidence="2" key="1">
    <citation type="journal article" date="2019" name="MBio">
        <title>Virus Genomes from Deep Sea Sediments Expand the Ocean Megavirome and Support Independent Origins of Viral Gigantism.</title>
        <authorList>
            <person name="Backstrom D."/>
            <person name="Yutin N."/>
            <person name="Jorgensen S.L."/>
            <person name="Dharamshi J."/>
            <person name="Homa F."/>
            <person name="Zaremba-Niedwiedzka K."/>
            <person name="Spang A."/>
            <person name="Wolf Y.I."/>
            <person name="Koonin E.V."/>
            <person name="Ettema T.J."/>
        </authorList>
    </citation>
    <scope>NUCLEOTIDE SEQUENCE</scope>
</reference>
<gene>
    <name evidence="2" type="ORF">LCMiAC02_03310</name>
</gene>
<keyword evidence="1" id="KW-0472">Membrane</keyword>
<feature type="transmembrane region" description="Helical" evidence="1">
    <location>
        <begin position="12"/>
        <end position="38"/>
    </location>
</feature>
<keyword evidence="1" id="KW-0812">Transmembrane</keyword>
<dbReference type="EMBL" id="MK500410">
    <property type="protein sequence ID" value="QBK89236.1"/>
    <property type="molecule type" value="Genomic_DNA"/>
</dbReference>
<name>A0A4D5XF07_9VIRU</name>
<organism evidence="2">
    <name type="scientific">Mimivirus LCMiAC02</name>
    <dbReference type="NCBI Taxonomy" id="2506609"/>
    <lineage>
        <taxon>Viruses</taxon>
        <taxon>Varidnaviria</taxon>
        <taxon>Bamfordvirae</taxon>
        <taxon>Nucleocytoviricota</taxon>
        <taxon>Megaviricetes</taxon>
        <taxon>Imitervirales</taxon>
        <taxon>Mimiviridae</taxon>
        <taxon>Klosneuvirinae</taxon>
    </lineage>
</organism>
<keyword evidence="1" id="KW-1133">Transmembrane helix</keyword>
<evidence type="ECO:0000256" key="1">
    <source>
        <dbReference type="SAM" id="Phobius"/>
    </source>
</evidence>
<accession>A0A4D5XF07</accession>
<evidence type="ECO:0000313" key="2">
    <source>
        <dbReference type="EMBL" id="QBK89236.1"/>
    </source>
</evidence>